<reference evidence="3 4" key="1">
    <citation type="submission" date="2018-06" db="EMBL/GenBank/DDBJ databases">
        <title>A transcriptomic atlas of mushroom development highlights an independent origin of complex multicellularity.</title>
        <authorList>
            <consortium name="DOE Joint Genome Institute"/>
            <person name="Krizsan K."/>
            <person name="Almasi E."/>
            <person name="Merenyi Z."/>
            <person name="Sahu N."/>
            <person name="Viragh M."/>
            <person name="Koszo T."/>
            <person name="Mondo S."/>
            <person name="Kiss B."/>
            <person name="Balint B."/>
            <person name="Kues U."/>
            <person name="Barry K."/>
            <person name="Hegedus J.C."/>
            <person name="Henrissat B."/>
            <person name="Johnson J."/>
            <person name="Lipzen A."/>
            <person name="Ohm R."/>
            <person name="Nagy I."/>
            <person name="Pangilinan J."/>
            <person name="Yan J."/>
            <person name="Xiong Y."/>
            <person name="Grigoriev I.V."/>
            <person name="Hibbett D.S."/>
            <person name="Nagy L.G."/>
        </authorList>
    </citation>
    <scope>NUCLEOTIDE SEQUENCE [LARGE SCALE GENOMIC DNA]</scope>
    <source>
        <strain evidence="3 4">SZMC22713</strain>
    </source>
</reference>
<feature type="non-terminal residue" evidence="3">
    <location>
        <position position="439"/>
    </location>
</feature>
<evidence type="ECO:0000256" key="2">
    <source>
        <dbReference type="SAM" id="Phobius"/>
    </source>
</evidence>
<dbReference type="VEuPathDB" id="FungiDB:BD410DRAFT_698316"/>
<evidence type="ECO:0000313" key="4">
    <source>
        <dbReference type="Proteomes" id="UP000294933"/>
    </source>
</evidence>
<feature type="non-terminal residue" evidence="3">
    <location>
        <position position="1"/>
    </location>
</feature>
<protein>
    <submittedName>
        <fullName evidence="3">Uncharacterized protein</fullName>
    </submittedName>
</protein>
<feature type="region of interest" description="Disordered" evidence="1">
    <location>
        <begin position="304"/>
        <end position="439"/>
    </location>
</feature>
<gene>
    <name evidence="3" type="ORF">BD410DRAFT_698316</name>
</gene>
<keyword evidence="4" id="KW-1185">Reference proteome</keyword>
<dbReference type="EMBL" id="ML170173">
    <property type="protein sequence ID" value="TDL22848.1"/>
    <property type="molecule type" value="Genomic_DNA"/>
</dbReference>
<dbReference type="OrthoDB" id="3267813at2759"/>
<dbReference type="STRING" id="50990.A0A4Y7Q6K1"/>
<name>A0A4Y7Q6K1_9AGAM</name>
<feature type="compositionally biased region" description="Low complexity" evidence="1">
    <location>
        <begin position="349"/>
        <end position="365"/>
    </location>
</feature>
<feature type="region of interest" description="Disordered" evidence="1">
    <location>
        <begin position="217"/>
        <end position="242"/>
    </location>
</feature>
<keyword evidence="2" id="KW-1133">Transmembrane helix</keyword>
<feature type="compositionally biased region" description="Low complexity" evidence="1">
    <location>
        <begin position="380"/>
        <end position="393"/>
    </location>
</feature>
<keyword evidence="2" id="KW-0472">Membrane</keyword>
<evidence type="ECO:0000256" key="1">
    <source>
        <dbReference type="SAM" id="MobiDB-lite"/>
    </source>
</evidence>
<feature type="transmembrane region" description="Helical" evidence="2">
    <location>
        <begin position="264"/>
        <end position="290"/>
    </location>
</feature>
<organism evidence="3 4">
    <name type="scientific">Rickenella mellea</name>
    <dbReference type="NCBI Taxonomy" id="50990"/>
    <lineage>
        <taxon>Eukaryota</taxon>
        <taxon>Fungi</taxon>
        <taxon>Dikarya</taxon>
        <taxon>Basidiomycota</taxon>
        <taxon>Agaricomycotina</taxon>
        <taxon>Agaricomycetes</taxon>
        <taxon>Hymenochaetales</taxon>
        <taxon>Rickenellaceae</taxon>
        <taxon>Rickenella</taxon>
    </lineage>
</organism>
<accession>A0A4Y7Q6K1</accession>
<dbReference type="Proteomes" id="UP000294933">
    <property type="component" value="Unassembled WGS sequence"/>
</dbReference>
<keyword evidence="2" id="KW-0812">Transmembrane</keyword>
<evidence type="ECO:0000313" key="3">
    <source>
        <dbReference type="EMBL" id="TDL22848.1"/>
    </source>
</evidence>
<proteinExistence type="predicted"/>
<sequence length="439" mass="45129">AAAAYSFNLQTTPAQCQNLTVSITGSGGTPPYKVLILPFGGSPLPNNIEARKIVEQPFPGSATSVSFQLNYPTNSQFVTVVSDASGFGTGGTSAAATVQSSSDSSCFDATTNVSPAFAFNIEPPNQIVQCNASRLWWDPARVQGNPSFFGVIPGGQSFQIQQGDLTNVANEGTGFQWTPSVRTGTTVMLGAGDNRGFGSGGSVTLIVQAGSFPNGDCLSNSSPSSTAGSPAGGSYPTGTGSSSPSVRILGQSLVGPCYNYSPQLLMHALLGGVLGGVVAIAALLLFLLFLRRRRRLHQTELGKERPDLFNEGPATSAGGVPPNAQAHPFVLPEISTTHDPSEAGGTENAGLAGAASASGRYSTGTSDHRYSVSTDGRPLTPSAYGATSTSGTSRKSPMPPMMRPVNVVQHDDGGGVPMSPPPDEDAETVELPPAYTNIK</sequence>
<feature type="compositionally biased region" description="Low complexity" evidence="1">
    <location>
        <begin position="219"/>
        <end position="242"/>
    </location>
</feature>
<dbReference type="AlphaFoldDB" id="A0A4Y7Q6K1"/>